<organism evidence="2 3">
    <name type="scientific">Desulfuromonas thiophila</name>
    <dbReference type="NCBI Taxonomy" id="57664"/>
    <lineage>
        <taxon>Bacteria</taxon>
        <taxon>Pseudomonadati</taxon>
        <taxon>Thermodesulfobacteriota</taxon>
        <taxon>Desulfuromonadia</taxon>
        <taxon>Desulfuromonadales</taxon>
        <taxon>Desulfuromonadaceae</taxon>
        <taxon>Desulfuromonas</taxon>
    </lineage>
</organism>
<dbReference type="InterPro" id="IPR000305">
    <property type="entry name" value="GIY-YIG_endonuc"/>
</dbReference>
<keyword evidence="3" id="KW-1185">Reference proteome</keyword>
<dbReference type="PROSITE" id="PS50164">
    <property type="entry name" value="GIY_YIG"/>
    <property type="match status" value="1"/>
</dbReference>
<feature type="domain" description="GIY-YIG" evidence="1">
    <location>
        <begin position="4"/>
        <end position="91"/>
    </location>
</feature>
<dbReference type="EMBL" id="FNAQ01000009">
    <property type="protein sequence ID" value="SDE35937.1"/>
    <property type="molecule type" value="Genomic_DNA"/>
</dbReference>
<dbReference type="Pfam" id="PF22945">
    <property type="entry name" value="LEM-3_GIY-YIG"/>
    <property type="match status" value="1"/>
</dbReference>
<evidence type="ECO:0000313" key="3">
    <source>
        <dbReference type="Proteomes" id="UP000243205"/>
    </source>
</evidence>
<dbReference type="Proteomes" id="UP000243205">
    <property type="component" value="Unassembled WGS sequence"/>
</dbReference>
<dbReference type="STRING" id="57664.SAMN05661003_1092"/>
<dbReference type="OrthoDB" id="67448at2"/>
<proteinExistence type="predicted"/>
<sequence>MAQNPFYVYALKDPRQRPSKPFYIGKGTGNRAWEHQANIDESEKGQLIQQIKDSGQNVIHTILADNLTEQQALKIEAELISAFGIRSQGGLLTNRVKPNPENISRHVRANIPDGCYEKAQMALKLMKSAVMELAKANPHGISNSDAAKYLGLQSDYGGGSKDYLSYSIIGLLMKEGRLQRTLNRKHVATGE</sequence>
<dbReference type="RefSeq" id="WP_092078508.1">
    <property type="nucleotide sequence ID" value="NZ_FNAQ01000009.1"/>
</dbReference>
<reference evidence="3" key="1">
    <citation type="submission" date="2016-10" db="EMBL/GenBank/DDBJ databases">
        <authorList>
            <person name="Varghese N."/>
            <person name="Submissions S."/>
        </authorList>
    </citation>
    <scope>NUCLEOTIDE SEQUENCE [LARGE SCALE GENOMIC DNA]</scope>
    <source>
        <strain evidence="3">DSM 8987</strain>
    </source>
</reference>
<accession>A0A1G7C9E9</accession>
<protein>
    <recommendedName>
        <fullName evidence="1">GIY-YIG domain-containing protein</fullName>
    </recommendedName>
</protein>
<gene>
    <name evidence="2" type="ORF">SAMN05661003_1092</name>
</gene>
<evidence type="ECO:0000313" key="2">
    <source>
        <dbReference type="EMBL" id="SDE35937.1"/>
    </source>
</evidence>
<name>A0A1G7C9E9_9BACT</name>
<dbReference type="CDD" id="cd10440">
    <property type="entry name" value="GIY-YIG_COG3680"/>
    <property type="match status" value="1"/>
</dbReference>
<dbReference type="AlphaFoldDB" id="A0A1G7C9E9"/>
<evidence type="ECO:0000259" key="1">
    <source>
        <dbReference type="PROSITE" id="PS50164"/>
    </source>
</evidence>